<reference evidence="2 3" key="1">
    <citation type="submission" date="2016-03" db="EMBL/GenBank/DDBJ databases">
        <title>Cyphomyrmex costatus WGS genome.</title>
        <authorList>
            <person name="Nygaard S."/>
            <person name="Hu H."/>
            <person name="Boomsma J."/>
            <person name="Zhang G."/>
        </authorList>
    </citation>
    <scope>NUCLEOTIDE SEQUENCE [LARGE SCALE GENOMIC DNA]</scope>
    <source>
        <strain evidence="2">MS0001</strain>
        <tissue evidence="2">Whole body</tissue>
    </source>
</reference>
<feature type="compositionally biased region" description="Acidic residues" evidence="1">
    <location>
        <begin position="66"/>
        <end position="78"/>
    </location>
</feature>
<feature type="region of interest" description="Disordered" evidence="1">
    <location>
        <begin position="25"/>
        <end position="87"/>
    </location>
</feature>
<dbReference type="Proteomes" id="UP000078542">
    <property type="component" value="Unassembled WGS sequence"/>
</dbReference>
<name>A0A195CLJ9_9HYME</name>
<evidence type="ECO:0000313" key="3">
    <source>
        <dbReference type="Proteomes" id="UP000078542"/>
    </source>
</evidence>
<accession>A0A195CLJ9</accession>
<sequence>MFDGKRGWRAGGWRRLTGIRVRGRHRVGKRDEKEGEAERTRDRVSFRGESCERVSTHKRQRCEHERDDDELAGDDGDEKEEKVTRAA</sequence>
<evidence type="ECO:0000256" key="1">
    <source>
        <dbReference type="SAM" id="MobiDB-lite"/>
    </source>
</evidence>
<dbReference type="EMBL" id="KQ977622">
    <property type="protein sequence ID" value="KYN01357.1"/>
    <property type="molecule type" value="Genomic_DNA"/>
</dbReference>
<organism evidence="2 3">
    <name type="scientific">Cyphomyrmex costatus</name>
    <dbReference type="NCBI Taxonomy" id="456900"/>
    <lineage>
        <taxon>Eukaryota</taxon>
        <taxon>Metazoa</taxon>
        <taxon>Ecdysozoa</taxon>
        <taxon>Arthropoda</taxon>
        <taxon>Hexapoda</taxon>
        <taxon>Insecta</taxon>
        <taxon>Pterygota</taxon>
        <taxon>Neoptera</taxon>
        <taxon>Endopterygota</taxon>
        <taxon>Hymenoptera</taxon>
        <taxon>Apocrita</taxon>
        <taxon>Aculeata</taxon>
        <taxon>Formicoidea</taxon>
        <taxon>Formicidae</taxon>
        <taxon>Myrmicinae</taxon>
        <taxon>Cyphomyrmex</taxon>
    </lineage>
</organism>
<gene>
    <name evidence="2" type="ORF">ALC62_07976</name>
</gene>
<dbReference type="AlphaFoldDB" id="A0A195CLJ9"/>
<keyword evidence="3" id="KW-1185">Reference proteome</keyword>
<proteinExistence type="predicted"/>
<feature type="compositionally biased region" description="Basic and acidic residues" evidence="1">
    <location>
        <begin position="29"/>
        <end position="55"/>
    </location>
</feature>
<protein>
    <submittedName>
        <fullName evidence="2">Uncharacterized protein</fullName>
    </submittedName>
</protein>
<evidence type="ECO:0000313" key="2">
    <source>
        <dbReference type="EMBL" id="KYN01357.1"/>
    </source>
</evidence>